<name>A0AAD4MGG8_9BILA</name>
<evidence type="ECO:0000256" key="1">
    <source>
        <dbReference type="SAM" id="MobiDB-lite"/>
    </source>
</evidence>
<evidence type="ECO:0000313" key="3">
    <source>
        <dbReference type="Proteomes" id="UP001201812"/>
    </source>
</evidence>
<keyword evidence="3" id="KW-1185">Reference proteome</keyword>
<evidence type="ECO:0000313" key="2">
    <source>
        <dbReference type="EMBL" id="KAI1692085.1"/>
    </source>
</evidence>
<gene>
    <name evidence="2" type="ORF">DdX_21447</name>
</gene>
<proteinExistence type="predicted"/>
<sequence length="105" mass="11968">MEHCQEDEMRELWPCVRHEHLRCPYNAEHPDGGRERQERPSIAPRSFIISLIAYLRRSSKARSDSPVKELSDDTDTSSEGSGSENEAKLEKTLEKQDKIATAIDA</sequence>
<protein>
    <submittedName>
        <fullName evidence="2">Uncharacterized protein</fullName>
    </submittedName>
</protein>
<organism evidence="2 3">
    <name type="scientific">Ditylenchus destructor</name>
    <dbReference type="NCBI Taxonomy" id="166010"/>
    <lineage>
        <taxon>Eukaryota</taxon>
        <taxon>Metazoa</taxon>
        <taxon>Ecdysozoa</taxon>
        <taxon>Nematoda</taxon>
        <taxon>Chromadorea</taxon>
        <taxon>Rhabditida</taxon>
        <taxon>Tylenchina</taxon>
        <taxon>Tylenchomorpha</taxon>
        <taxon>Sphaerularioidea</taxon>
        <taxon>Anguinidae</taxon>
        <taxon>Anguininae</taxon>
        <taxon>Ditylenchus</taxon>
    </lineage>
</organism>
<feature type="region of interest" description="Disordered" evidence="1">
    <location>
        <begin position="58"/>
        <end position="105"/>
    </location>
</feature>
<feature type="compositionally biased region" description="Basic and acidic residues" evidence="1">
    <location>
        <begin position="61"/>
        <end position="71"/>
    </location>
</feature>
<accession>A0AAD4MGG8</accession>
<feature type="compositionally biased region" description="Basic and acidic residues" evidence="1">
    <location>
        <begin position="85"/>
        <end position="98"/>
    </location>
</feature>
<dbReference type="Proteomes" id="UP001201812">
    <property type="component" value="Unassembled WGS sequence"/>
</dbReference>
<reference evidence="2" key="1">
    <citation type="submission" date="2022-01" db="EMBL/GenBank/DDBJ databases">
        <title>Genome Sequence Resource for Two Populations of Ditylenchus destructor, the Migratory Endoparasitic Phytonematode.</title>
        <authorList>
            <person name="Zhang H."/>
            <person name="Lin R."/>
            <person name="Xie B."/>
        </authorList>
    </citation>
    <scope>NUCLEOTIDE SEQUENCE</scope>
    <source>
        <strain evidence="2">BazhouSP</strain>
    </source>
</reference>
<comment type="caution">
    <text evidence="2">The sequence shown here is derived from an EMBL/GenBank/DDBJ whole genome shotgun (WGS) entry which is preliminary data.</text>
</comment>
<dbReference type="AlphaFoldDB" id="A0AAD4MGG8"/>
<dbReference type="EMBL" id="JAKKPZ010000828">
    <property type="protein sequence ID" value="KAI1692085.1"/>
    <property type="molecule type" value="Genomic_DNA"/>
</dbReference>